<dbReference type="AlphaFoldDB" id="G9Y513"/>
<name>G9Y513_HAFAL</name>
<evidence type="ECO:0000313" key="2">
    <source>
        <dbReference type="Proteomes" id="UP000005959"/>
    </source>
</evidence>
<dbReference type="EMBL" id="AGCI01000034">
    <property type="protein sequence ID" value="EHM44028.1"/>
    <property type="molecule type" value="Genomic_DNA"/>
</dbReference>
<evidence type="ECO:0000313" key="1">
    <source>
        <dbReference type="EMBL" id="EHM44028.1"/>
    </source>
</evidence>
<reference evidence="1 2" key="1">
    <citation type="submission" date="2011-08" db="EMBL/GenBank/DDBJ databases">
        <authorList>
            <person name="Weinstock G."/>
            <person name="Sodergren E."/>
            <person name="Clifton S."/>
            <person name="Fulton L."/>
            <person name="Fulton B."/>
            <person name="Courtney L."/>
            <person name="Fronick C."/>
            <person name="Harrison M."/>
            <person name="Strong C."/>
            <person name="Farmer C."/>
            <person name="Delahaunty K."/>
            <person name="Markovic C."/>
            <person name="Hall O."/>
            <person name="Minx P."/>
            <person name="Tomlinson C."/>
            <person name="Mitreva M."/>
            <person name="Hou S."/>
            <person name="Chen J."/>
            <person name="Wollam A."/>
            <person name="Pepin K.H."/>
            <person name="Johnson M."/>
            <person name="Bhonagiri V."/>
            <person name="Zhang X."/>
            <person name="Suruliraj S."/>
            <person name="Warren W."/>
            <person name="Chinwalla A."/>
            <person name="Mardis E.R."/>
            <person name="Wilson R.K."/>
        </authorList>
    </citation>
    <scope>NUCLEOTIDE SEQUENCE [LARGE SCALE GENOMIC DNA]</scope>
    <source>
        <strain evidence="1 2">ATCC 51873</strain>
    </source>
</reference>
<accession>G9Y513</accession>
<protein>
    <submittedName>
        <fullName evidence="1">Uncharacterized protein</fullName>
    </submittedName>
</protein>
<gene>
    <name evidence="1" type="ORF">HMPREF0454_01651</name>
</gene>
<dbReference type="HOGENOM" id="CLU_170344_0_0_6"/>
<dbReference type="Proteomes" id="UP000005959">
    <property type="component" value="Unassembled WGS sequence"/>
</dbReference>
<organism evidence="1 2">
    <name type="scientific">Hafnia alvei ATCC 51873</name>
    <dbReference type="NCBI Taxonomy" id="1002364"/>
    <lineage>
        <taxon>Bacteria</taxon>
        <taxon>Pseudomonadati</taxon>
        <taxon>Pseudomonadota</taxon>
        <taxon>Gammaproteobacteria</taxon>
        <taxon>Enterobacterales</taxon>
        <taxon>Hafniaceae</taxon>
        <taxon>Hafnia</taxon>
    </lineage>
</organism>
<comment type="caution">
    <text evidence="1">The sequence shown here is derived from an EMBL/GenBank/DDBJ whole genome shotgun (WGS) entry which is preliminary data.</text>
</comment>
<proteinExistence type="predicted"/>
<sequence>MNMELNEINKIFINNNILISMHIDITPNSLKYNLLISLSNGETTNEKISFYFYDISNMKINDVGGGLTQFMLLKISVVDLFNDRNKYIIEDEEDNKISFEFSSFTFLE</sequence>